<dbReference type="RefSeq" id="WP_169679946.1">
    <property type="nucleotide sequence ID" value="NZ_JABBNU010000004.1"/>
</dbReference>
<dbReference type="AlphaFoldDB" id="A0A848IXF0"/>
<protein>
    <recommendedName>
        <fullName evidence="2">Fibrobacter succinogenes major paralogous domain-containing protein</fullName>
    </recommendedName>
</protein>
<sequence>MRKDSLMKIICNKYLFLLLIFLANSCSPDEEVFDLNPNAGPSFIDIENEGYVVQLNAVPVKKPLIGTWRIYIGENGRFEDVNDPRTKFYGEPGESYQLGWEISNGDQYEASIITVSFKAMEPVILSPAIDVDTLFNNVSHYLKAEEPKFGASGHWEIVSGSDGRIENDQLGEAEFIGKEYSAYTLRWVLTYGSKEEYEEITFRTDQLKADAGPDRLDIKNDKAAVRKFFNLEGFLPAGATGGWEVIRNSDKAVLYNIDNPNSLVEGIADSLYQLTWKVVIDGYESVDTVDIRFRGKWGMFKDSRDNQTYKFTEINGLEWMAENFNYAANPGNGSWYYGYAYRAVIQDGHAVDTEEDRKKYGRLYDIYTAETSAPEGWRLPTAEEVDALVNSYGGIAYAKEALIEGGESGFNFSYPGYLSFSSSSDPAFRNVFMDQDNVGMFWTSSYGSSGYGLGFFGDNTSIETGTTIIQFYFYALPVRYVREVQ</sequence>
<feature type="chain" id="PRO_5032372615" description="Fibrobacter succinogenes major paralogous domain-containing protein" evidence="1">
    <location>
        <begin position="29"/>
        <end position="485"/>
    </location>
</feature>
<organism evidence="3 4">
    <name type="scientific">Marinigracilibium pacificum</name>
    <dbReference type="NCBI Taxonomy" id="2729599"/>
    <lineage>
        <taxon>Bacteria</taxon>
        <taxon>Pseudomonadati</taxon>
        <taxon>Bacteroidota</taxon>
        <taxon>Cytophagia</taxon>
        <taxon>Cytophagales</taxon>
        <taxon>Flammeovirgaceae</taxon>
        <taxon>Marinigracilibium</taxon>
    </lineage>
</organism>
<keyword evidence="4" id="KW-1185">Reference proteome</keyword>
<name>A0A848IXF0_9BACT</name>
<dbReference type="NCBIfam" id="TIGR02145">
    <property type="entry name" value="Fib_succ_major"/>
    <property type="match status" value="1"/>
</dbReference>
<proteinExistence type="predicted"/>
<keyword evidence="1" id="KW-0732">Signal</keyword>
<evidence type="ECO:0000259" key="2">
    <source>
        <dbReference type="Pfam" id="PF09603"/>
    </source>
</evidence>
<feature type="domain" description="Fibrobacter succinogenes major paralogous" evidence="2">
    <location>
        <begin position="313"/>
        <end position="482"/>
    </location>
</feature>
<evidence type="ECO:0000256" key="1">
    <source>
        <dbReference type="SAM" id="SignalP"/>
    </source>
</evidence>
<dbReference type="EMBL" id="JABBNU010000004">
    <property type="protein sequence ID" value="NMM48326.1"/>
    <property type="molecule type" value="Genomic_DNA"/>
</dbReference>
<dbReference type="Pfam" id="PF09603">
    <property type="entry name" value="Fib_succ_major"/>
    <property type="match status" value="1"/>
</dbReference>
<evidence type="ECO:0000313" key="3">
    <source>
        <dbReference type="EMBL" id="NMM48326.1"/>
    </source>
</evidence>
<dbReference type="InterPro" id="IPR011871">
    <property type="entry name" value="Fib_succ_major"/>
</dbReference>
<evidence type="ECO:0000313" key="4">
    <source>
        <dbReference type="Proteomes" id="UP000559010"/>
    </source>
</evidence>
<accession>A0A848IXF0</accession>
<dbReference type="Proteomes" id="UP000559010">
    <property type="component" value="Unassembled WGS sequence"/>
</dbReference>
<reference evidence="3 4" key="1">
    <citation type="submission" date="2020-04" db="EMBL/GenBank/DDBJ databases">
        <title>Flammeovirgaceae bacterium KN852 isolated from deep sea.</title>
        <authorList>
            <person name="Zhang D.-C."/>
        </authorList>
    </citation>
    <scope>NUCLEOTIDE SEQUENCE [LARGE SCALE GENOMIC DNA]</scope>
    <source>
        <strain evidence="3 4">KN852</strain>
    </source>
</reference>
<feature type="signal peptide" evidence="1">
    <location>
        <begin position="1"/>
        <end position="28"/>
    </location>
</feature>
<comment type="caution">
    <text evidence="3">The sequence shown here is derived from an EMBL/GenBank/DDBJ whole genome shotgun (WGS) entry which is preliminary data.</text>
</comment>
<gene>
    <name evidence="3" type="ORF">HH304_07940</name>
</gene>